<dbReference type="SUPFAM" id="SSF52540">
    <property type="entry name" value="P-loop containing nucleoside triphosphate hydrolases"/>
    <property type="match status" value="1"/>
</dbReference>
<dbReference type="InterPro" id="IPR027417">
    <property type="entry name" value="P-loop_NTPase"/>
</dbReference>
<dbReference type="EMBL" id="JACJKX010000005">
    <property type="protein sequence ID" value="MBM6928392.1"/>
    <property type="molecule type" value="Genomic_DNA"/>
</dbReference>
<keyword evidence="5" id="KW-0963">Cytoplasm</keyword>
<dbReference type="PROSITE" id="PS51219">
    <property type="entry name" value="DPCK"/>
    <property type="match status" value="1"/>
</dbReference>
<gene>
    <name evidence="5" type="primary">coaE</name>
    <name evidence="7" type="ORF">H5985_03810</name>
</gene>
<reference evidence="7 8" key="1">
    <citation type="journal article" date="2021" name="Sci. Rep.">
        <title>The distribution of antibiotic resistance genes in chicken gut microbiota commensals.</title>
        <authorList>
            <person name="Juricova H."/>
            <person name="Matiasovicova J."/>
            <person name="Kubasova T."/>
            <person name="Cejkova D."/>
            <person name="Rychlik I."/>
        </authorList>
    </citation>
    <scope>NUCLEOTIDE SEQUENCE [LARGE SCALE GENOMIC DNA]</scope>
    <source>
        <strain evidence="7 8">An562</strain>
    </source>
</reference>
<protein>
    <recommendedName>
        <fullName evidence="5 6">Dephospho-CoA kinase</fullName>
        <ecNumber evidence="5 6">2.7.1.24</ecNumber>
    </recommendedName>
    <alternativeName>
        <fullName evidence="5">Dephosphocoenzyme A kinase</fullName>
    </alternativeName>
</protein>
<dbReference type="GO" id="GO:0004140">
    <property type="term" value="F:dephospho-CoA kinase activity"/>
    <property type="evidence" value="ECO:0007669"/>
    <property type="project" value="UniProtKB-EC"/>
</dbReference>
<comment type="catalytic activity">
    <reaction evidence="5">
        <text>3'-dephospho-CoA + ATP = ADP + CoA + H(+)</text>
        <dbReference type="Rhea" id="RHEA:18245"/>
        <dbReference type="ChEBI" id="CHEBI:15378"/>
        <dbReference type="ChEBI" id="CHEBI:30616"/>
        <dbReference type="ChEBI" id="CHEBI:57287"/>
        <dbReference type="ChEBI" id="CHEBI:57328"/>
        <dbReference type="ChEBI" id="CHEBI:456216"/>
        <dbReference type="EC" id="2.7.1.24"/>
    </reaction>
</comment>
<feature type="binding site" evidence="5">
    <location>
        <begin position="12"/>
        <end position="17"/>
    </location>
    <ligand>
        <name>ATP</name>
        <dbReference type="ChEBI" id="CHEBI:30616"/>
    </ligand>
</feature>
<dbReference type="PANTHER" id="PTHR10695:SF46">
    <property type="entry name" value="BIFUNCTIONAL COENZYME A SYNTHASE-RELATED"/>
    <property type="match status" value="1"/>
</dbReference>
<comment type="function">
    <text evidence="5">Catalyzes the phosphorylation of the 3'-hydroxyl group of dephosphocoenzyme A to form coenzyme A.</text>
</comment>
<keyword evidence="3 5" id="KW-0067">ATP-binding</keyword>
<name>A0ABS2GU67_9BURK</name>
<evidence type="ECO:0000256" key="1">
    <source>
        <dbReference type="ARBA" id="ARBA00009018"/>
    </source>
</evidence>
<dbReference type="HAMAP" id="MF_00376">
    <property type="entry name" value="Dephospho_CoA_kinase"/>
    <property type="match status" value="1"/>
</dbReference>
<dbReference type="Gene3D" id="3.40.50.300">
    <property type="entry name" value="P-loop containing nucleotide triphosphate hydrolases"/>
    <property type="match status" value="1"/>
</dbReference>
<proteinExistence type="inferred from homology"/>
<evidence type="ECO:0000313" key="7">
    <source>
        <dbReference type="EMBL" id="MBM6928392.1"/>
    </source>
</evidence>
<sequence>MTWIVGLTGGIGSGKTQASNAFEALGVPVIDTDLISHAITAPNGLAIPAIREAFGDELIDPSGRLDRNKMRELVFKDPEARHKLEAILHPIIANVTMASISQHSQAPYVVLVVPLLAESPQWISRCDRILVIDCEVETQVARVMQRSKLSAEEVMAIIATQATRDARKAIANEVIVNESTVEALTQQVRRLHDFYLNMARQSPKSREPV</sequence>
<dbReference type="EC" id="2.7.1.24" evidence="5 6"/>
<dbReference type="InterPro" id="IPR001977">
    <property type="entry name" value="Depp_CoAkinase"/>
</dbReference>
<dbReference type="CDD" id="cd02022">
    <property type="entry name" value="DPCK"/>
    <property type="match status" value="1"/>
</dbReference>
<evidence type="ECO:0000256" key="6">
    <source>
        <dbReference type="NCBIfam" id="TIGR00152"/>
    </source>
</evidence>
<keyword evidence="5 7" id="KW-0808">Transferase</keyword>
<dbReference type="NCBIfam" id="TIGR00152">
    <property type="entry name" value="dephospho-CoA kinase"/>
    <property type="match status" value="1"/>
</dbReference>
<keyword evidence="4 5" id="KW-0173">Coenzyme A biosynthesis</keyword>
<evidence type="ECO:0000313" key="8">
    <source>
        <dbReference type="Proteomes" id="UP000777002"/>
    </source>
</evidence>
<keyword evidence="2 5" id="KW-0547">Nucleotide-binding</keyword>
<comment type="similarity">
    <text evidence="1 5">Belongs to the CoaE family.</text>
</comment>
<dbReference type="RefSeq" id="WP_205049991.1">
    <property type="nucleotide sequence ID" value="NZ_JACJKX010000005.1"/>
</dbReference>
<dbReference type="PANTHER" id="PTHR10695">
    <property type="entry name" value="DEPHOSPHO-COA KINASE-RELATED"/>
    <property type="match status" value="1"/>
</dbReference>
<comment type="subcellular location">
    <subcellularLocation>
        <location evidence="5">Cytoplasm</location>
    </subcellularLocation>
</comment>
<keyword evidence="8" id="KW-1185">Reference proteome</keyword>
<comment type="caution">
    <text evidence="7">The sequence shown here is derived from an EMBL/GenBank/DDBJ whole genome shotgun (WGS) entry which is preliminary data.</text>
</comment>
<accession>A0ABS2GU67</accession>
<evidence type="ECO:0000256" key="2">
    <source>
        <dbReference type="ARBA" id="ARBA00022741"/>
    </source>
</evidence>
<keyword evidence="5 7" id="KW-0418">Kinase</keyword>
<comment type="pathway">
    <text evidence="5">Cofactor biosynthesis; coenzyme A biosynthesis; CoA from (R)-pantothenate: step 5/5.</text>
</comment>
<dbReference type="Pfam" id="PF01121">
    <property type="entry name" value="CoaE"/>
    <property type="match status" value="1"/>
</dbReference>
<organism evidence="7 8">
    <name type="scientific">Parasutterella secunda</name>
    <dbReference type="NCBI Taxonomy" id="626947"/>
    <lineage>
        <taxon>Bacteria</taxon>
        <taxon>Pseudomonadati</taxon>
        <taxon>Pseudomonadota</taxon>
        <taxon>Betaproteobacteria</taxon>
        <taxon>Burkholderiales</taxon>
        <taxon>Sutterellaceae</taxon>
        <taxon>Parasutterella</taxon>
    </lineage>
</organism>
<evidence type="ECO:0000256" key="5">
    <source>
        <dbReference type="HAMAP-Rule" id="MF_00376"/>
    </source>
</evidence>
<evidence type="ECO:0000256" key="3">
    <source>
        <dbReference type="ARBA" id="ARBA00022840"/>
    </source>
</evidence>
<dbReference type="Proteomes" id="UP000777002">
    <property type="component" value="Unassembled WGS sequence"/>
</dbReference>
<evidence type="ECO:0000256" key="4">
    <source>
        <dbReference type="ARBA" id="ARBA00022993"/>
    </source>
</evidence>